<accession>A0A9J5WCN0</accession>
<keyword evidence="3" id="KW-1185">Reference proteome</keyword>
<dbReference type="AlphaFoldDB" id="A0A9J5WCN0"/>
<feature type="compositionally biased region" description="Basic and acidic residues" evidence="1">
    <location>
        <begin position="1"/>
        <end position="12"/>
    </location>
</feature>
<proteinExistence type="predicted"/>
<protein>
    <submittedName>
        <fullName evidence="2">Uncharacterized protein</fullName>
    </submittedName>
</protein>
<organism evidence="2 3">
    <name type="scientific">Solanum commersonii</name>
    <name type="common">Commerson's wild potato</name>
    <name type="synonym">Commerson's nightshade</name>
    <dbReference type="NCBI Taxonomy" id="4109"/>
    <lineage>
        <taxon>Eukaryota</taxon>
        <taxon>Viridiplantae</taxon>
        <taxon>Streptophyta</taxon>
        <taxon>Embryophyta</taxon>
        <taxon>Tracheophyta</taxon>
        <taxon>Spermatophyta</taxon>
        <taxon>Magnoliopsida</taxon>
        <taxon>eudicotyledons</taxon>
        <taxon>Gunneridae</taxon>
        <taxon>Pentapetalae</taxon>
        <taxon>asterids</taxon>
        <taxon>lamiids</taxon>
        <taxon>Solanales</taxon>
        <taxon>Solanaceae</taxon>
        <taxon>Solanoideae</taxon>
        <taxon>Solaneae</taxon>
        <taxon>Solanum</taxon>
    </lineage>
</organism>
<name>A0A9J5WCN0_SOLCO</name>
<evidence type="ECO:0000313" key="3">
    <source>
        <dbReference type="Proteomes" id="UP000824120"/>
    </source>
</evidence>
<feature type="region of interest" description="Disordered" evidence="1">
    <location>
        <begin position="1"/>
        <end position="21"/>
    </location>
</feature>
<reference evidence="2 3" key="1">
    <citation type="submission" date="2020-09" db="EMBL/GenBank/DDBJ databases">
        <title>De no assembly of potato wild relative species, Solanum commersonii.</title>
        <authorList>
            <person name="Cho K."/>
        </authorList>
    </citation>
    <scope>NUCLEOTIDE SEQUENCE [LARGE SCALE GENOMIC DNA]</scope>
    <source>
        <strain evidence="2">LZ3.2</strain>
        <tissue evidence="2">Leaf</tissue>
    </source>
</reference>
<evidence type="ECO:0000313" key="2">
    <source>
        <dbReference type="EMBL" id="KAG5573277.1"/>
    </source>
</evidence>
<comment type="caution">
    <text evidence="2">The sequence shown here is derived from an EMBL/GenBank/DDBJ whole genome shotgun (WGS) entry which is preliminary data.</text>
</comment>
<gene>
    <name evidence="2" type="ORF">H5410_063043</name>
</gene>
<dbReference type="EMBL" id="JACXVP010000012">
    <property type="protein sequence ID" value="KAG5573277.1"/>
    <property type="molecule type" value="Genomic_DNA"/>
</dbReference>
<sequence length="66" mass="7388">MEFKGSRNDVRHLQSSLEGIESSRHTEALDVVQIAAMSDQITKLTAALVESEQKRVTEQQIMSETV</sequence>
<evidence type="ECO:0000256" key="1">
    <source>
        <dbReference type="SAM" id="MobiDB-lite"/>
    </source>
</evidence>
<dbReference type="Proteomes" id="UP000824120">
    <property type="component" value="Chromosome 12"/>
</dbReference>